<protein>
    <submittedName>
        <fullName evidence="2">Uncharacterized protein</fullName>
    </submittedName>
</protein>
<gene>
    <name evidence="2" type="ORF">Val02_60200</name>
</gene>
<evidence type="ECO:0000313" key="2">
    <source>
        <dbReference type="EMBL" id="GIJ49134.1"/>
    </source>
</evidence>
<proteinExistence type="predicted"/>
<organism evidence="2 3">
    <name type="scientific">Virgisporangium aliadipatigenens</name>
    <dbReference type="NCBI Taxonomy" id="741659"/>
    <lineage>
        <taxon>Bacteria</taxon>
        <taxon>Bacillati</taxon>
        <taxon>Actinomycetota</taxon>
        <taxon>Actinomycetes</taxon>
        <taxon>Micromonosporales</taxon>
        <taxon>Micromonosporaceae</taxon>
        <taxon>Virgisporangium</taxon>
    </lineage>
</organism>
<dbReference type="AlphaFoldDB" id="A0A8J4DSV8"/>
<feature type="region of interest" description="Disordered" evidence="1">
    <location>
        <begin position="52"/>
        <end position="74"/>
    </location>
</feature>
<dbReference type="EMBL" id="BOPF01000024">
    <property type="protein sequence ID" value="GIJ49134.1"/>
    <property type="molecule type" value="Genomic_DNA"/>
</dbReference>
<feature type="region of interest" description="Disordered" evidence="1">
    <location>
        <begin position="1"/>
        <end position="35"/>
    </location>
</feature>
<accession>A0A8J4DSV8</accession>
<evidence type="ECO:0000313" key="3">
    <source>
        <dbReference type="Proteomes" id="UP000619260"/>
    </source>
</evidence>
<feature type="compositionally biased region" description="Basic and acidic residues" evidence="1">
    <location>
        <begin position="18"/>
        <end position="27"/>
    </location>
</feature>
<evidence type="ECO:0000256" key="1">
    <source>
        <dbReference type="SAM" id="MobiDB-lite"/>
    </source>
</evidence>
<dbReference type="Proteomes" id="UP000619260">
    <property type="component" value="Unassembled WGS sequence"/>
</dbReference>
<keyword evidence="3" id="KW-1185">Reference proteome</keyword>
<name>A0A8J4DSV8_9ACTN</name>
<reference evidence="2" key="1">
    <citation type="submission" date="2021-01" db="EMBL/GenBank/DDBJ databases">
        <title>Whole genome shotgun sequence of Virgisporangium aliadipatigenens NBRC 105644.</title>
        <authorList>
            <person name="Komaki H."/>
            <person name="Tamura T."/>
        </authorList>
    </citation>
    <scope>NUCLEOTIDE SEQUENCE</scope>
    <source>
        <strain evidence="2">NBRC 105644</strain>
    </source>
</reference>
<comment type="caution">
    <text evidence="2">The sequence shown here is derived from an EMBL/GenBank/DDBJ whole genome shotgun (WGS) entry which is preliminary data.</text>
</comment>
<sequence>MRELQHSESDAMYPGNPDKGRDQRTDFHGGSARPTPWVTAWRLRVRTANVNENIDLAGLPGKDSGGPDTSRDCP</sequence>